<dbReference type="InterPro" id="IPR019926">
    <property type="entry name" value="Ribosomal_uL3_CS"/>
</dbReference>
<evidence type="ECO:0000313" key="9">
    <source>
        <dbReference type="EMBL" id="PJF19032.1"/>
    </source>
</evidence>
<dbReference type="Pfam" id="PF00297">
    <property type="entry name" value="Ribosomal_L3"/>
    <property type="match status" value="1"/>
</dbReference>
<evidence type="ECO:0000256" key="5">
    <source>
        <dbReference type="ARBA" id="ARBA00023128"/>
    </source>
</evidence>
<evidence type="ECO:0000256" key="3">
    <source>
        <dbReference type="ARBA" id="ARBA00022946"/>
    </source>
</evidence>
<evidence type="ECO:0000313" key="10">
    <source>
        <dbReference type="Proteomes" id="UP000240830"/>
    </source>
</evidence>
<evidence type="ECO:0000256" key="6">
    <source>
        <dbReference type="ARBA" id="ARBA00023274"/>
    </source>
</evidence>
<name>A0A2H9TMT4_9FUNG</name>
<dbReference type="AlphaFoldDB" id="A0A2H9TMT4"/>
<comment type="similarity">
    <text evidence="2 8">Belongs to the universal ribosomal protein uL3 family.</text>
</comment>
<dbReference type="GO" id="GO:0006412">
    <property type="term" value="P:translation"/>
    <property type="evidence" value="ECO:0007669"/>
    <property type="project" value="InterPro"/>
</dbReference>
<evidence type="ECO:0000256" key="8">
    <source>
        <dbReference type="RuleBase" id="RU003905"/>
    </source>
</evidence>
<dbReference type="GO" id="GO:0003735">
    <property type="term" value="F:structural constituent of ribosome"/>
    <property type="evidence" value="ECO:0007669"/>
    <property type="project" value="InterPro"/>
</dbReference>
<sequence length="314" mass="34389">MLTHASMILLRKSCPVLSNRNVLSIGPHIMSASFNILPVSTHIQFTGFATHTPVELKQRQWRNKFRRVGAVGFKLGMLSHFDEWGHRHPVTVLSLAGCQVVRNFPLGDALIQEVGAGEKSVKQLHPAQKKLYETTMVEPKLAVRGFSVSQSALLPAGTAIYAAHFQPGQYVDVRSRSIGKGFQGAMVRWGFKGMPASHGVSLSHRHLGATGGRTDPGRVFPGKKMAGRMGGHWATQKALRVIKVDNALNCLFVRGSVAGHKGTQIQVWDSKKNPIFTKSPPPYPTFIPSAENPLPRIMMAPGTEKDTLHIEALE</sequence>
<dbReference type="Gene3D" id="2.40.30.10">
    <property type="entry name" value="Translation factors"/>
    <property type="match status" value="2"/>
</dbReference>
<dbReference type="PANTHER" id="PTHR11229">
    <property type="entry name" value="50S RIBOSOMAL PROTEIN L3"/>
    <property type="match status" value="1"/>
</dbReference>
<keyword evidence="3" id="KW-0809">Transit peptide</keyword>
<evidence type="ECO:0000256" key="2">
    <source>
        <dbReference type="ARBA" id="ARBA00006540"/>
    </source>
</evidence>
<dbReference type="EMBL" id="MTSL01000085">
    <property type="protein sequence ID" value="PJF19032.1"/>
    <property type="molecule type" value="Genomic_DNA"/>
</dbReference>
<keyword evidence="4 8" id="KW-0689">Ribosomal protein</keyword>
<evidence type="ECO:0000256" key="4">
    <source>
        <dbReference type="ARBA" id="ARBA00022980"/>
    </source>
</evidence>
<proteinExistence type="inferred from homology"/>
<dbReference type="STRING" id="1246581.A0A2H9TMT4"/>
<dbReference type="OrthoDB" id="274683at2759"/>
<protein>
    <recommendedName>
        <fullName evidence="7">Large ribosomal subunit protein uL3m</fullName>
    </recommendedName>
</protein>
<gene>
    <name evidence="9" type="ORF">PSACC_01153</name>
</gene>
<accession>A0A2H9TMT4</accession>
<reference evidence="9 10" key="1">
    <citation type="submission" date="2016-10" db="EMBL/GenBank/DDBJ databases">
        <title>The genome of Paramicrosporidium saccamoebae is the missing link in understanding Cryptomycota and Microsporidia evolution.</title>
        <authorList>
            <person name="Quandt C.A."/>
            <person name="Beaudet D."/>
            <person name="Corsaro D."/>
            <person name="Michel R."/>
            <person name="Corradi N."/>
            <person name="James T."/>
        </authorList>
    </citation>
    <scope>NUCLEOTIDE SEQUENCE [LARGE SCALE GENOMIC DNA]</scope>
    <source>
        <strain evidence="9 10">KSL3</strain>
    </source>
</reference>
<dbReference type="NCBIfam" id="TIGR03625">
    <property type="entry name" value="L3_bact"/>
    <property type="match status" value="1"/>
</dbReference>
<comment type="subcellular location">
    <subcellularLocation>
        <location evidence="1">Mitochondrion</location>
    </subcellularLocation>
</comment>
<dbReference type="Proteomes" id="UP000240830">
    <property type="component" value="Unassembled WGS sequence"/>
</dbReference>
<evidence type="ECO:0000256" key="1">
    <source>
        <dbReference type="ARBA" id="ARBA00004173"/>
    </source>
</evidence>
<keyword evidence="6 8" id="KW-0687">Ribonucleoprotein</keyword>
<dbReference type="FunFam" id="2.40.30.10:FF:000004">
    <property type="entry name" value="50S ribosomal protein L3"/>
    <property type="match status" value="1"/>
</dbReference>
<organism evidence="9 10">
    <name type="scientific">Paramicrosporidium saccamoebae</name>
    <dbReference type="NCBI Taxonomy" id="1246581"/>
    <lineage>
        <taxon>Eukaryota</taxon>
        <taxon>Fungi</taxon>
        <taxon>Fungi incertae sedis</taxon>
        <taxon>Cryptomycota</taxon>
        <taxon>Cryptomycota incertae sedis</taxon>
        <taxon>Paramicrosporidium</taxon>
    </lineage>
</organism>
<keyword evidence="5" id="KW-0496">Mitochondrion</keyword>
<comment type="caution">
    <text evidence="9">The sequence shown here is derived from an EMBL/GenBank/DDBJ whole genome shotgun (WGS) entry which is preliminary data.</text>
</comment>
<dbReference type="PANTHER" id="PTHR11229:SF8">
    <property type="entry name" value="LARGE RIBOSOMAL SUBUNIT PROTEIN UL3M"/>
    <property type="match status" value="1"/>
</dbReference>
<dbReference type="GO" id="GO:0005762">
    <property type="term" value="C:mitochondrial large ribosomal subunit"/>
    <property type="evidence" value="ECO:0007669"/>
    <property type="project" value="TreeGrafter"/>
</dbReference>
<keyword evidence="10" id="KW-1185">Reference proteome</keyword>
<evidence type="ECO:0000256" key="7">
    <source>
        <dbReference type="ARBA" id="ARBA00035209"/>
    </source>
</evidence>
<dbReference type="PROSITE" id="PS00474">
    <property type="entry name" value="RIBOSOMAL_L3"/>
    <property type="match status" value="1"/>
</dbReference>
<dbReference type="InterPro" id="IPR019927">
    <property type="entry name" value="Ribosomal_uL3_bac/org-type"/>
</dbReference>
<dbReference type="SUPFAM" id="SSF50447">
    <property type="entry name" value="Translation proteins"/>
    <property type="match status" value="1"/>
</dbReference>
<dbReference type="InterPro" id="IPR009000">
    <property type="entry name" value="Transl_B-barrel_sf"/>
</dbReference>
<dbReference type="InterPro" id="IPR000597">
    <property type="entry name" value="Ribosomal_uL3"/>
</dbReference>